<organism evidence="1 2">
    <name type="scientific">Macrosiphum euphorbiae</name>
    <name type="common">potato aphid</name>
    <dbReference type="NCBI Taxonomy" id="13131"/>
    <lineage>
        <taxon>Eukaryota</taxon>
        <taxon>Metazoa</taxon>
        <taxon>Ecdysozoa</taxon>
        <taxon>Arthropoda</taxon>
        <taxon>Hexapoda</taxon>
        <taxon>Insecta</taxon>
        <taxon>Pterygota</taxon>
        <taxon>Neoptera</taxon>
        <taxon>Paraneoptera</taxon>
        <taxon>Hemiptera</taxon>
        <taxon>Sternorrhyncha</taxon>
        <taxon>Aphidomorpha</taxon>
        <taxon>Aphidoidea</taxon>
        <taxon>Aphididae</taxon>
        <taxon>Macrosiphini</taxon>
        <taxon>Macrosiphum</taxon>
    </lineage>
</organism>
<evidence type="ECO:0000313" key="1">
    <source>
        <dbReference type="EMBL" id="CAI6349839.1"/>
    </source>
</evidence>
<dbReference type="EMBL" id="CARXXK010000001">
    <property type="protein sequence ID" value="CAI6349839.1"/>
    <property type="molecule type" value="Genomic_DNA"/>
</dbReference>
<accession>A0AAV0W241</accession>
<dbReference type="AlphaFoldDB" id="A0AAV0W241"/>
<gene>
    <name evidence="1" type="ORF">MEUPH1_LOCUS6360</name>
</gene>
<evidence type="ECO:0008006" key="3">
    <source>
        <dbReference type="Google" id="ProtNLM"/>
    </source>
</evidence>
<comment type="caution">
    <text evidence="1">The sequence shown here is derived from an EMBL/GenBank/DDBJ whole genome shotgun (WGS) entry which is preliminary data.</text>
</comment>
<sequence>MCGRRTPLLNLTVLGIFTDEYEFAVFAAVGQRVMRAWGVLSKHEEALSLGCVHDLPSRFPISFRCHPSVAQQYSTMKMT</sequence>
<keyword evidence="2" id="KW-1185">Reference proteome</keyword>
<protein>
    <recommendedName>
        <fullName evidence="3">Secreted protein</fullName>
    </recommendedName>
</protein>
<name>A0AAV0W241_9HEMI</name>
<evidence type="ECO:0000313" key="2">
    <source>
        <dbReference type="Proteomes" id="UP001160148"/>
    </source>
</evidence>
<reference evidence="1 2" key="1">
    <citation type="submission" date="2023-01" db="EMBL/GenBank/DDBJ databases">
        <authorList>
            <person name="Whitehead M."/>
        </authorList>
    </citation>
    <scope>NUCLEOTIDE SEQUENCE [LARGE SCALE GENOMIC DNA]</scope>
</reference>
<dbReference type="Proteomes" id="UP001160148">
    <property type="component" value="Unassembled WGS sequence"/>
</dbReference>
<proteinExistence type="predicted"/>